<sequence length="110" mass="12329">MLQILVVSHNEELLTKMLGIIATEEDWHAEGAGDDEKAIELFQSHQHDLVVISGVNEQSEAKLKAIMRRVCPQVNILLYAGGDDWFLKAQINTIMGMNDEQAPVLDNPFK</sequence>
<organism evidence="1 2">
    <name type="scientific">Flavipsychrobacter stenotrophus</name>
    <dbReference type="NCBI Taxonomy" id="2077091"/>
    <lineage>
        <taxon>Bacteria</taxon>
        <taxon>Pseudomonadati</taxon>
        <taxon>Bacteroidota</taxon>
        <taxon>Chitinophagia</taxon>
        <taxon>Chitinophagales</taxon>
        <taxon>Chitinophagaceae</taxon>
        <taxon>Flavipsychrobacter</taxon>
    </lineage>
</organism>
<evidence type="ECO:0000313" key="1">
    <source>
        <dbReference type="EMBL" id="PQJ12762.1"/>
    </source>
</evidence>
<keyword evidence="2" id="KW-1185">Reference proteome</keyword>
<name>A0A2S7T0P4_9BACT</name>
<evidence type="ECO:0008006" key="3">
    <source>
        <dbReference type="Google" id="ProtNLM"/>
    </source>
</evidence>
<gene>
    <name evidence="1" type="ORF">CJD36_003160</name>
</gene>
<accession>A0A2S7T0P4</accession>
<protein>
    <recommendedName>
        <fullName evidence="3">Response regulatory domain-containing protein</fullName>
    </recommendedName>
</protein>
<dbReference type="EMBL" id="PPSL01000001">
    <property type="protein sequence ID" value="PQJ12762.1"/>
    <property type="molecule type" value="Genomic_DNA"/>
</dbReference>
<dbReference type="OrthoDB" id="677818at2"/>
<dbReference type="Proteomes" id="UP000239872">
    <property type="component" value="Unassembled WGS sequence"/>
</dbReference>
<dbReference type="RefSeq" id="WP_105037646.1">
    <property type="nucleotide sequence ID" value="NZ_PPSL01000001.1"/>
</dbReference>
<reference evidence="1 2" key="1">
    <citation type="submission" date="2018-01" db="EMBL/GenBank/DDBJ databases">
        <title>A novel member of the phylum Bacteroidetes isolated from glacier ice.</title>
        <authorList>
            <person name="Liu Q."/>
            <person name="Xin Y.-H."/>
        </authorList>
    </citation>
    <scope>NUCLEOTIDE SEQUENCE [LARGE SCALE GENOMIC DNA]</scope>
    <source>
        <strain evidence="1 2">RB1R16</strain>
    </source>
</reference>
<evidence type="ECO:0000313" key="2">
    <source>
        <dbReference type="Proteomes" id="UP000239872"/>
    </source>
</evidence>
<comment type="caution">
    <text evidence="1">The sequence shown here is derived from an EMBL/GenBank/DDBJ whole genome shotgun (WGS) entry which is preliminary data.</text>
</comment>
<proteinExistence type="predicted"/>
<dbReference type="AlphaFoldDB" id="A0A2S7T0P4"/>